<dbReference type="SUPFAM" id="SSF52833">
    <property type="entry name" value="Thioredoxin-like"/>
    <property type="match status" value="1"/>
</dbReference>
<keyword evidence="2" id="KW-1185">Reference proteome</keyword>
<comment type="caution">
    <text evidence="1">The sequence shown here is derived from an EMBL/GenBank/DDBJ whole genome shotgun (WGS) entry which is preliminary data.</text>
</comment>
<organism evidence="1 2">
    <name type="scientific">Chitinophaga silvatica</name>
    <dbReference type="NCBI Taxonomy" id="2282649"/>
    <lineage>
        <taxon>Bacteria</taxon>
        <taxon>Pseudomonadati</taxon>
        <taxon>Bacteroidota</taxon>
        <taxon>Chitinophagia</taxon>
        <taxon>Chitinophagales</taxon>
        <taxon>Chitinophagaceae</taxon>
        <taxon>Chitinophaga</taxon>
    </lineage>
</organism>
<reference evidence="1 2" key="1">
    <citation type="submission" date="2018-07" db="EMBL/GenBank/DDBJ databases">
        <title>Chitinophaga K2CV101002-2 sp. nov., isolated from a monsoon evergreen broad-leaved forest soil.</title>
        <authorList>
            <person name="Lv Y."/>
        </authorList>
    </citation>
    <scope>NUCLEOTIDE SEQUENCE [LARGE SCALE GENOMIC DNA]</scope>
    <source>
        <strain evidence="1 2">GDMCC 1.1288</strain>
    </source>
</reference>
<dbReference type="EMBL" id="QPMM01000007">
    <property type="protein sequence ID" value="RFS21833.1"/>
    <property type="molecule type" value="Genomic_DNA"/>
</dbReference>
<gene>
    <name evidence="1" type="ORF">DVR12_14345</name>
</gene>
<evidence type="ECO:0000313" key="1">
    <source>
        <dbReference type="EMBL" id="RFS21833.1"/>
    </source>
</evidence>
<dbReference type="Pfam" id="PF05988">
    <property type="entry name" value="DUF899"/>
    <property type="match status" value="1"/>
</dbReference>
<dbReference type="OrthoDB" id="574359at2"/>
<name>A0A3E1Y8V7_9BACT</name>
<protein>
    <submittedName>
        <fullName evidence="1">DUF899 domain-containing protein</fullName>
    </submittedName>
</protein>
<evidence type="ECO:0000313" key="2">
    <source>
        <dbReference type="Proteomes" id="UP000260644"/>
    </source>
</evidence>
<sequence>MSNNLATGFINENVKPSQTHQTVTQSEWLEARKKLLIKEKQLTRLHDEIAKARLELPWVKIQKNYTFNSPDGTVGLSDLFDGRSQLIVQHFMFGPNDAEGCVGCSFGADSIDGMLAHLENNDVSITAISRAPLAKLNAYKKRMGWKFNWVSSEHSDFNYDFNASFRPVDLAKGNIIYNYETIENPSIHWEDLPGISVFYKDENGEIYHTYSAYARGTEFLATAFDYFDVTPLGRKPGDLSKYIKRHDSYSKMNSDSSCCSSK</sequence>
<proteinExistence type="predicted"/>
<dbReference type="AlphaFoldDB" id="A0A3E1Y8V7"/>
<accession>A0A3E1Y8V7</accession>
<dbReference type="Proteomes" id="UP000260644">
    <property type="component" value="Unassembled WGS sequence"/>
</dbReference>
<dbReference type="InterPro" id="IPR036249">
    <property type="entry name" value="Thioredoxin-like_sf"/>
</dbReference>
<dbReference type="InterPro" id="IPR010296">
    <property type="entry name" value="DUF899_thioredox"/>
</dbReference>
<dbReference type="RefSeq" id="WP_116976435.1">
    <property type="nucleotide sequence ID" value="NZ_QPMM01000007.1"/>
</dbReference>